<gene>
    <name evidence="2" type="ORF">PTZ61_25325</name>
</gene>
<evidence type="ECO:0000313" key="2">
    <source>
        <dbReference type="EMBL" id="MDS0022000.1"/>
    </source>
</evidence>
<dbReference type="Pfam" id="PF19580">
    <property type="entry name" value="Exo_endo_phos_3"/>
    <property type="match status" value="1"/>
</dbReference>
<protein>
    <recommendedName>
        <fullName evidence="1">Endonuclease/exonuclease/phosphatase domain-containing protein</fullName>
    </recommendedName>
</protein>
<reference evidence="2" key="1">
    <citation type="submission" date="2023-02" db="EMBL/GenBank/DDBJ databases">
        <title>NDM-1 &amp; ACT-7 co producing ST 133 Enterobacter.</title>
        <authorList>
            <person name="Halder G."/>
            <person name="Chaudhuri B."/>
            <person name="Dutta S."/>
        </authorList>
    </citation>
    <scope>NUCLEOTIDE SEQUENCE</scope>
    <source>
        <strain evidence="2">PEER 323</strain>
    </source>
</reference>
<dbReference type="Gene3D" id="3.60.10.10">
    <property type="entry name" value="Endonuclease/exonuclease/phosphatase"/>
    <property type="match status" value="1"/>
</dbReference>
<dbReference type="AlphaFoldDB" id="A0AAE4J703"/>
<comment type="caution">
    <text evidence="2">The sequence shown here is derived from an EMBL/GenBank/DDBJ whole genome shotgun (WGS) entry which is preliminary data.</text>
</comment>
<dbReference type="InterPro" id="IPR005135">
    <property type="entry name" value="Endo/exonuclease/phosphatase"/>
</dbReference>
<evidence type="ECO:0000313" key="3">
    <source>
        <dbReference type="Proteomes" id="UP001182277"/>
    </source>
</evidence>
<dbReference type="RefSeq" id="WP_123912596.1">
    <property type="nucleotide sequence ID" value="NZ_BLXH01000042.1"/>
</dbReference>
<name>A0AAE4J703_9ENTR</name>
<accession>A0AAE4J703</accession>
<feature type="domain" description="Endonuclease/exonuclease/phosphatase" evidence="1">
    <location>
        <begin position="28"/>
        <end position="256"/>
    </location>
</feature>
<evidence type="ECO:0000259" key="1">
    <source>
        <dbReference type="Pfam" id="PF19580"/>
    </source>
</evidence>
<dbReference type="GO" id="GO:0003824">
    <property type="term" value="F:catalytic activity"/>
    <property type="evidence" value="ECO:0007669"/>
    <property type="project" value="InterPro"/>
</dbReference>
<proteinExistence type="predicted"/>
<organism evidence="2 3">
    <name type="scientific">Enterobacter hormaechei subsp. steigerwaltii</name>
    <dbReference type="NCBI Taxonomy" id="299766"/>
    <lineage>
        <taxon>Bacteria</taxon>
        <taxon>Pseudomonadati</taxon>
        <taxon>Pseudomonadota</taxon>
        <taxon>Gammaproteobacteria</taxon>
        <taxon>Enterobacterales</taxon>
        <taxon>Enterobacteriaceae</taxon>
        <taxon>Enterobacter</taxon>
        <taxon>Enterobacter cloacae complex</taxon>
    </lineage>
</organism>
<dbReference type="EMBL" id="JARDRS010000034">
    <property type="protein sequence ID" value="MDS0022000.1"/>
    <property type="molecule type" value="Genomic_DNA"/>
</dbReference>
<sequence>MEFHFAFWNCAISPPGVKNKCAIDDVSEAVEIISALFKTNKISLLALCEVNNESFSCIKKSLDSMGLCLAAEFMPDKTDNGAEFDIGYFFDPQKVFVEKGVAHTARLGTSSVKVAQQLLLVINEDLSNVINIFISHWPSRLRKIADDFREECSKGLRLNIENYINNGRQVILMGDYNDEPYSQSLFKNIHATNDRALVLSDPTYWLYNPFWKALSARTPFTFDEDQHDLGTCYSKAGNRNNWSTFDQIIFSGHFLHTGPWYLKESETGVVLTDKLRAAIMDNKNFIDHMPVIGCISKRGV</sequence>
<dbReference type="Proteomes" id="UP001182277">
    <property type="component" value="Unassembled WGS sequence"/>
</dbReference>
<dbReference type="SUPFAM" id="SSF56219">
    <property type="entry name" value="DNase I-like"/>
    <property type="match status" value="1"/>
</dbReference>
<dbReference type="InterPro" id="IPR036691">
    <property type="entry name" value="Endo/exonu/phosph_ase_sf"/>
</dbReference>